<feature type="binding site" evidence="3">
    <location>
        <position position="289"/>
    </location>
    <ligand>
        <name>Zn(2+)</name>
        <dbReference type="ChEBI" id="CHEBI:29105"/>
    </ligand>
</feature>
<evidence type="ECO:0000313" key="5">
    <source>
        <dbReference type="EMBL" id="SFL17708.1"/>
    </source>
</evidence>
<name>A0A1I4FIE0_9RHOB</name>
<dbReference type="RefSeq" id="WP_093324731.1">
    <property type="nucleotide sequence ID" value="NZ_FOSZ01000006.1"/>
</dbReference>
<keyword evidence="2 3" id="KW-0808">Transferase</keyword>
<dbReference type="Proteomes" id="UP000198851">
    <property type="component" value="Unassembled WGS sequence"/>
</dbReference>
<feature type="binding site" evidence="3">
    <location>
        <position position="221"/>
    </location>
    <ligand>
        <name>Zn(2+)</name>
        <dbReference type="ChEBI" id="CHEBI:29105"/>
    </ligand>
</feature>
<feature type="domain" description="Hcy-binding" evidence="4">
    <location>
        <begin position="2"/>
        <end position="304"/>
    </location>
</feature>
<protein>
    <submittedName>
        <fullName evidence="5">Homocysteine S-methyltransferase</fullName>
    </submittedName>
</protein>
<keyword evidence="6" id="KW-1185">Reference proteome</keyword>
<proteinExistence type="predicted"/>
<keyword evidence="3" id="KW-0862">Zinc</keyword>
<evidence type="ECO:0000313" key="6">
    <source>
        <dbReference type="Proteomes" id="UP000198851"/>
    </source>
</evidence>
<feature type="binding site" evidence="3">
    <location>
        <position position="290"/>
    </location>
    <ligand>
        <name>Zn(2+)</name>
        <dbReference type="ChEBI" id="CHEBI:29105"/>
    </ligand>
</feature>
<sequence>MDHFLLPHVSGEVFLAYTGFETDLLFNHGAELPGFASYPLLKSADGRALLRQSYQSLMDLGARAGVGVILESTTWLANRERGAAIGYSPEALRSANIEAIAFMQALRGSEANVLLSANVGPRADAYAPDERMEIAQAARYHAEQMDALSQTKADLVSGYTLSYPEEAAGIALAAKNAGLPVVIAFTVETDGRLPVGVTLETALAAVDQATEGYPAYYMVNCAHPEHLRGALGGPVCRARLRGVVANASRCSHAELDNAEVLDSGDPEEFGAQMAQIARENPQISVLGGCCGTDMRHLGHMLAALNAG</sequence>
<reference evidence="6" key="1">
    <citation type="submission" date="2016-10" db="EMBL/GenBank/DDBJ databases">
        <authorList>
            <person name="Varghese N."/>
            <person name="Submissions S."/>
        </authorList>
    </citation>
    <scope>NUCLEOTIDE SEQUENCE [LARGE SCALE GENOMIC DNA]</scope>
    <source>
        <strain evidence="6">DSM 28453</strain>
    </source>
</reference>
<evidence type="ECO:0000256" key="3">
    <source>
        <dbReference type="PROSITE-ProRule" id="PRU00333"/>
    </source>
</evidence>
<keyword evidence="3" id="KW-0479">Metal-binding</keyword>
<dbReference type="GO" id="GO:0008168">
    <property type="term" value="F:methyltransferase activity"/>
    <property type="evidence" value="ECO:0007669"/>
    <property type="project" value="UniProtKB-UniRule"/>
</dbReference>
<dbReference type="OrthoDB" id="9803687at2"/>
<evidence type="ECO:0000259" key="4">
    <source>
        <dbReference type="PROSITE" id="PS50970"/>
    </source>
</evidence>
<keyword evidence="1 3" id="KW-0489">Methyltransferase</keyword>
<comment type="cofactor">
    <cofactor evidence="3">
        <name>Zn(2+)</name>
        <dbReference type="ChEBI" id="CHEBI:29105"/>
    </cofactor>
</comment>
<dbReference type="GO" id="GO:0046872">
    <property type="term" value="F:metal ion binding"/>
    <property type="evidence" value="ECO:0007669"/>
    <property type="project" value="UniProtKB-KW"/>
</dbReference>
<dbReference type="PANTHER" id="PTHR11103">
    <property type="entry name" value="SLR1189 PROTEIN"/>
    <property type="match status" value="1"/>
</dbReference>
<evidence type="ECO:0000256" key="1">
    <source>
        <dbReference type="ARBA" id="ARBA00022603"/>
    </source>
</evidence>
<organism evidence="5 6">
    <name type="scientific">Shimia haliotis</name>
    <dbReference type="NCBI Taxonomy" id="1280847"/>
    <lineage>
        <taxon>Bacteria</taxon>
        <taxon>Pseudomonadati</taxon>
        <taxon>Pseudomonadota</taxon>
        <taxon>Alphaproteobacteria</taxon>
        <taxon>Rhodobacterales</taxon>
        <taxon>Roseobacteraceae</taxon>
    </lineage>
</organism>
<dbReference type="InterPro" id="IPR036589">
    <property type="entry name" value="HCY_dom_sf"/>
</dbReference>
<dbReference type="Gene3D" id="3.20.20.330">
    <property type="entry name" value="Homocysteine-binding-like domain"/>
    <property type="match status" value="1"/>
</dbReference>
<dbReference type="PROSITE" id="PS50970">
    <property type="entry name" value="HCY"/>
    <property type="match status" value="1"/>
</dbReference>
<gene>
    <name evidence="5" type="ORF">SAMN04488036_10674</name>
</gene>
<accession>A0A1I4FIE0</accession>
<dbReference type="AlphaFoldDB" id="A0A1I4FIE0"/>
<dbReference type="InterPro" id="IPR003726">
    <property type="entry name" value="HCY_dom"/>
</dbReference>
<dbReference type="GO" id="GO:0032259">
    <property type="term" value="P:methylation"/>
    <property type="evidence" value="ECO:0007669"/>
    <property type="project" value="UniProtKB-KW"/>
</dbReference>
<dbReference type="PANTHER" id="PTHR11103:SF18">
    <property type="entry name" value="SLR1189 PROTEIN"/>
    <property type="match status" value="1"/>
</dbReference>
<dbReference type="EMBL" id="FOSZ01000006">
    <property type="protein sequence ID" value="SFL17708.1"/>
    <property type="molecule type" value="Genomic_DNA"/>
</dbReference>
<dbReference type="Pfam" id="PF02574">
    <property type="entry name" value="S-methyl_trans"/>
    <property type="match status" value="1"/>
</dbReference>
<evidence type="ECO:0000256" key="2">
    <source>
        <dbReference type="ARBA" id="ARBA00022679"/>
    </source>
</evidence>
<dbReference type="SUPFAM" id="SSF82282">
    <property type="entry name" value="Homocysteine S-methyltransferase"/>
    <property type="match status" value="1"/>
</dbReference>
<dbReference type="STRING" id="1280847.SAMN04488036_10674"/>